<accession>A0A4S3MK16</accession>
<sequence>MRIVRHATRPALTALVALLPGAAWAEDRPALSAEAFEALTEGRIMDHFEAGGRYGAEEYLPGRRVIWQDAEGCMTGRWFEAGGLICFVYDGQEGSWCWTYHPDAEGLTARLDGDPAARPILLRPSALPLSCPQESPLS</sequence>
<name>A0A4S3MK16_9RHOB</name>
<keyword evidence="3" id="KW-1185">Reference proteome</keyword>
<dbReference type="OrthoDB" id="7304934at2"/>
<evidence type="ECO:0000313" key="3">
    <source>
        <dbReference type="Proteomes" id="UP000309450"/>
    </source>
</evidence>
<comment type="caution">
    <text evidence="2">The sequence shown here is derived from an EMBL/GenBank/DDBJ whole genome shotgun (WGS) entry which is preliminary data.</text>
</comment>
<dbReference type="RefSeq" id="WP_136395362.1">
    <property type="nucleotide sequence ID" value="NZ_SSND01000004.1"/>
</dbReference>
<dbReference type="EMBL" id="SSND01000004">
    <property type="protein sequence ID" value="THD82254.1"/>
    <property type="molecule type" value="Genomic_DNA"/>
</dbReference>
<organism evidence="2 3">
    <name type="scientific">Aliigemmobacter aestuarii</name>
    <dbReference type="NCBI Taxonomy" id="1445661"/>
    <lineage>
        <taxon>Bacteria</taxon>
        <taxon>Pseudomonadati</taxon>
        <taxon>Pseudomonadota</taxon>
        <taxon>Alphaproteobacteria</taxon>
        <taxon>Rhodobacterales</taxon>
        <taxon>Paracoccaceae</taxon>
        <taxon>Aliigemmobacter</taxon>
    </lineage>
</organism>
<gene>
    <name evidence="2" type="ORF">E7811_14370</name>
</gene>
<protein>
    <recommendedName>
        <fullName evidence="4">Dihydrodipicolinate reductase</fullName>
    </recommendedName>
</protein>
<dbReference type="AlphaFoldDB" id="A0A4S3MK16"/>
<proteinExistence type="predicted"/>
<evidence type="ECO:0000313" key="2">
    <source>
        <dbReference type="EMBL" id="THD82254.1"/>
    </source>
</evidence>
<keyword evidence="1" id="KW-0732">Signal</keyword>
<dbReference type="Proteomes" id="UP000309450">
    <property type="component" value="Unassembled WGS sequence"/>
</dbReference>
<feature type="signal peptide" evidence="1">
    <location>
        <begin position="1"/>
        <end position="25"/>
    </location>
</feature>
<evidence type="ECO:0008006" key="4">
    <source>
        <dbReference type="Google" id="ProtNLM"/>
    </source>
</evidence>
<feature type="chain" id="PRO_5020856009" description="Dihydrodipicolinate reductase" evidence="1">
    <location>
        <begin position="26"/>
        <end position="138"/>
    </location>
</feature>
<evidence type="ECO:0000256" key="1">
    <source>
        <dbReference type="SAM" id="SignalP"/>
    </source>
</evidence>
<reference evidence="2 3" key="1">
    <citation type="submission" date="2019-04" db="EMBL/GenBank/DDBJ databases">
        <title>Draft genome sequence of Gemmobacter aestuarii sp. nov.</title>
        <authorList>
            <person name="Hameed A."/>
            <person name="Lin S.-Y."/>
            <person name="Shahina M."/>
            <person name="Lai W.-A."/>
            <person name="Young C.-C."/>
        </authorList>
    </citation>
    <scope>NUCLEOTIDE SEQUENCE [LARGE SCALE GENOMIC DNA]</scope>
    <source>
        <strain evidence="2 3">CC-PW-75</strain>
    </source>
</reference>